<dbReference type="EMBL" id="JBAFUR010000002">
    <property type="protein sequence ID" value="MFG1252215.1"/>
    <property type="molecule type" value="Genomic_DNA"/>
</dbReference>
<dbReference type="InterPro" id="IPR047525">
    <property type="entry name" value="TfoX-like"/>
</dbReference>
<name>A0ABW6ZEU5_9HYPH</name>
<dbReference type="RefSeq" id="WP_394008368.1">
    <property type="nucleotide sequence ID" value="NZ_JBAFUR010000002.1"/>
</dbReference>
<evidence type="ECO:0000313" key="4">
    <source>
        <dbReference type="Proteomes" id="UP001604043"/>
    </source>
</evidence>
<evidence type="ECO:0000313" key="3">
    <source>
        <dbReference type="EMBL" id="MFG1252215.1"/>
    </source>
</evidence>
<dbReference type="Proteomes" id="UP001604043">
    <property type="component" value="Unassembled WGS sequence"/>
</dbReference>
<keyword evidence="4" id="KW-1185">Reference proteome</keyword>
<dbReference type="SUPFAM" id="SSF159894">
    <property type="entry name" value="YgaC/TfoX-N like"/>
    <property type="match status" value="1"/>
</dbReference>
<feature type="compositionally biased region" description="Low complexity" evidence="1">
    <location>
        <begin position="132"/>
        <end position="155"/>
    </location>
</feature>
<sequence>MDEDAIADLFAAFGPVAVRRMFGGAGLYADGLMFALWAGEAFYLKADAALAEDLKGRGSVPFSYEAKGVVRTMGGYWSVPEAALDDADDLAALARRALFVAHAASEAKAKARPAGRASAKNSKPAGRASANKAKPTGGAPAKMPKPAGGAAGKTPAAKKKSAPAQD</sequence>
<evidence type="ECO:0000259" key="2">
    <source>
        <dbReference type="Pfam" id="PF04993"/>
    </source>
</evidence>
<dbReference type="PANTHER" id="PTHR36121:SF1">
    <property type="entry name" value="PROTEIN SXY"/>
    <property type="match status" value="1"/>
</dbReference>
<dbReference type="InterPro" id="IPR007076">
    <property type="entry name" value="TfoX_N"/>
</dbReference>
<organism evidence="3 4">
    <name type="scientific">Xanthobacter aminoxidans</name>
    <dbReference type="NCBI Taxonomy" id="186280"/>
    <lineage>
        <taxon>Bacteria</taxon>
        <taxon>Pseudomonadati</taxon>
        <taxon>Pseudomonadota</taxon>
        <taxon>Alphaproteobacteria</taxon>
        <taxon>Hyphomicrobiales</taxon>
        <taxon>Xanthobacteraceae</taxon>
        <taxon>Xanthobacter</taxon>
    </lineage>
</organism>
<feature type="region of interest" description="Disordered" evidence="1">
    <location>
        <begin position="106"/>
        <end position="166"/>
    </location>
</feature>
<gene>
    <name evidence="3" type="ORF">V5F30_08390</name>
</gene>
<proteinExistence type="predicted"/>
<evidence type="ECO:0000256" key="1">
    <source>
        <dbReference type="SAM" id="MobiDB-lite"/>
    </source>
</evidence>
<dbReference type="Gene3D" id="3.30.1460.30">
    <property type="entry name" value="YgaC/TfoX-N like chaperone"/>
    <property type="match status" value="1"/>
</dbReference>
<comment type="caution">
    <text evidence="3">The sequence shown here is derived from an EMBL/GenBank/DDBJ whole genome shotgun (WGS) entry which is preliminary data.</text>
</comment>
<feature type="compositionally biased region" description="Basic residues" evidence="1">
    <location>
        <begin position="156"/>
        <end position="166"/>
    </location>
</feature>
<dbReference type="PANTHER" id="PTHR36121">
    <property type="entry name" value="PROTEIN SXY"/>
    <property type="match status" value="1"/>
</dbReference>
<dbReference type="Pfam" id="PF04993">
    <property type="entry name" value="TfoX_N"/>
    <property type="match status" value="1"/>
</dbReference>
<feature type="domain" description="TfoX N-terminal" evidence="2">
    <location>
        <begin position="8"/>
        <end position="98"/>
    </location>
</feature>
<reference evidence="3 4" key="1">
    <citation type="submission" date="2024-02" db="EMBL/GenBank/DDBJ databases">
        <title>Expansion and revision of Xanthobacter and proposal of Roseixanthobacter gen. nov.</title>
        <authorList>
            <person name="Soltysiak M.P.M."/>
            <person name="Jalihal A."/>
            <person name="Ory A."/>
            <person name="Chrisophersen C."/>
            <person name="Lee A.D."/>
            <person name="Boulton J."/>
            <person name="Springer M."/>
        </authorList>
    </citation>
    <scope>NUCLEOTIDE SEQUENCE [LARGE SCALE GENOMIC DNA]</scope>
    <source>
        <strain evidence="3 4">CB5</strain>
    </source>
</reference>
<protein>
    <submittedName>
        <fullName evidence="3">TfoX/Sxy family protein</fullName>
    </submittedName>
</protein>
<accession>A0ABW6ZEU5</accession>